<keyword evidence="7" id="KW-0653">Protein transport</keyword>
<evidence type="ECO:0000256" key="5">
    <source>
        <dbReference type="ARBA" id="ARBA00022448"/>
    </source>
</evidence>
<evidence type="ECO:0000256" key="9">
    <source>
        <dbReference type="SAM" id="Coils"/>
    </source>
</evidence>
<dbReference type="OrthoDB" id="5986190at2759"/>
<dbReference type="InterPro" id="IPR019734">
    <property type="entry name" value="TPR_rpt"/>
</dbReference>
<dbReference type="InterPro" id="IPR000225">
    <property type="entry name" value="Armadillo"/>
</dbReference>
<keyword evidence="12" id="KW-1185">Reference proteome</keyword>
<dbReference type="InterPro" id="IPR011989">
    <property type="entry name" value="ARM-like"/>
</dbReference>
<evidence type="ECO:0000256" key="1">
    <source>
        <dbReference type="ARBA" id="ARBA00004161"/>
    </source>
</evidence>
<evidence type="ECO:0000313" key="11">
    <source>
        <dbReference type="EMBL" id="KAF9787226.1"/>
    </source>
</evidence>
<keyword evidence="5" id="KW-0813">Transport</keyword>
<dbReference type="Gene3D" id="1.25.10.10">
    <property type="entry name" value="Leucine-rich Repeat Variant"/>
    <property type="match status" value="1"/>
</dbReference>
<feature type="region of interest" description="Disordered" evidence="10">
    <location>
        <begin position="1"/>
        <end position="25"/>
    </location>
</feature>
<sequence length="1173" mass="130820">MRVVDIHQGRANAQRSVQASIPVGESPPPPPWACFGRDKLIENIAGLADNLESFALIGAGGIGKTSIALAVLHHDRIKGRFGENRRFIRCDQFPPSRIHLLARLSKVIGAGVDNPEDLAPLRPFLASRDMILFLDNAELILDPQGPEAREMYAVVEELSRFSNICLGITSRVSTVPPCCKRPIIHTLSTKSACEIFYGIHDTGERSDIVSDLVGRLDFHALSITLLATAASHNVWSYERLAKEWDTQRARVLRTDYNESLAAAIELSLASPTFRKLGADARELLGVVAFYPQGIDENNLDWLFPTIPDRNTIFDKFCLLSLTSRRNEVITMLAPIRDYLGPREPSSSPLLCATKDHYFSRLSTYIYPDDPGFRKGEWIRSEDVNVEHLLNVFISTGSDDVWTACANFLKHLYWYKSRPVSLAPAIEGLPDDHRLKPECLYHLSRSFQSIGNRVENKRLLIHVLELWRKEGDDANLARTLKQLSDANRRLNLLEEGIQQSKEASEIFKRLGNTGQQAECLINLAHLLLDGDEYDAAEEAVTTAIESLPEKGEEFLVCKAHRTLGDIFYSKGEKGNAIRQFEIALKIASTFNFHNELFWIHHSLASLFLDQDEFNNAQVHIEQAKSHATEDKYLLGRVMEIQARIWFRQHRLEDATSEVLRAIEIFQTLGAADDIARCEMLLWENWMQRWNSGSDFPRSKPHQLDRSSSVVSSDDEYGPSAGDSIVSRLSEKMVQGVFSDDPTLQLDATMKFRRLISIKKQTWTEWVVERGVVPRFVQFLRVDHAMLQYEAAWVLTNIASGTTHHTQVVINANAIPEFVRLLSSPVLDVRNQAVWALGNIAGDSPLCRNSVLQQGALRPLLTLLNENCGLSMQRKATWALSNFCGKERPPPDWELVSPALEVLKELIYSTDDKILNHACRAISYLSDGSKDRIQAVIELGVCQRLVDLLMHPSASVKTQAICSVGNIVTGDELQTQVVIASGALPALLSLLSSPNEGIRKEVCWTISNITAGSPPQIQAVIDANIIPPLINILSNADFKTRKEACWAISNATSGGLQEPTQIRYLVNQGCIKPLCDLLTMMDNKIIQVPLDGLDNILKVGEMDKAAAGAGAANQYAIYVEEAGGMIKIHNLQSHDDGDIHRKAYYIMDKYFPNNREVDAEAGPANLDASGSLFST</sequence>
<evidence type="ECO:0000256" key="10">
    <source>
        <dbReference type="SAM" id="MobiDB-lite"/>
    </source>
</evidence>
<feature type="coiled-coil region" evidence="9">
    <location>
        <begin position="475"/>
        <end position="502"/>
    </location>
</feature>
<dbReference type="GO" id="GO:0005634">
    <property type="term" value="C:nucleus"/>
    <property type="evidence" value="ECO:0007669"/>
    <property type="project" value="UniProtKB-ARBA"/>
</dbReference>
<dbReference type="Pfam" id="PF16186">
    <property type="entry name" value="Arm_3"/>
    <property type="match status" value="1"/>
</dbReference>
<evidence type="ECO:0000256" key="2">
    <source>
        <dbReference type="ARBA" id="ARBA00004216"/>
    </source>
</evidence>
<evidence type="ECO:0000256" key="8">
    <source>
        <dbReference type="PROSITE-ProRule" id="PRU00259"/>
    </source>
</evidence>
<evidence type="ECO:0000313" key="12">
    <source>
        <dbReference type="Proteomes" id="UP000736335"/>
    </source>
</evidence>
<comment type="subcellular location">
    <subcellularLocation>
        <location evidence="1">Cytoplasm</location>
        <location evidence="1">Myofibril</location>
        <location evidence="1">Sarcomere</location>
        <location evidence="1">A band</location>
    </subcellularLocation>
    <subcellularLocation>
        <location evidence="2">Cytoplasm</location>
        <location evidence="2">Myofibril</location>
        <location evidence="2">Sarcomere</location>
        <location evidence="2">Z line</location>
    </subcellularLocation>
</comment>
<feature type="region of interest" description="Disordered" evidence="10">
    <location>
        <begin position="694"/>
        <end position="719"/>
    </location>
</feature>
<keyword evidence="9" id="KW-0175">Coiled coil</keyword>
<dbReference type="SMART" id="SM00185">
    <property type="entry name" value="ARM"/>
    <property type="match status" value="8"/>
</dbReference>
<dbReference type="Proteomes" id="UP000736335">
    <property type="component" value="Unassembled WGS sequence"/>
</dbReference>
<dbReference type="PANTHER" id="PTHR23316">
    <property type="entry name" value="IMPORTIN ALPHA"/>
    <property type="match status" value="1"/>
</dbReference>
<gene>
    <name evidence="11" type="ORF">BJ322DRAFT_710612</name>
</gene>
<dbReference type="InterPro" id="IPR011990">
    <property type="entry name" value="TPR-like_helical_dom_sf"/>
</dbReference>
<dbReference type="Gene3D" id="1.25.40.10">
    <property type="entry name" value="Tetratricopeptide repeat domain"/>
    <property type="match status" value="1"/>
</dbReference>
<feature type="repeat" description="ARM" evidence="8">
    <location>
        <begin position="980"/>
        <end position="1008"/>
    </location>
</feature>
<evidence type="ECO:0000256" key="6">
    <source>
        <dbReference type="ARBA" id="ARBA00022737"/>
    </source>
</evidence>
<accession>A0A9P6HHA8</accession>
<keyword evidence="6" id="KW-0677">Repeat</keyword>
<dbReference type="EMBL" id="WIUZ02000005">
    <property type="protein sequence ID" value="KAF9787226.1"/>
    <property type="molecule type" value="Genomic_DNA"/>
</dbReference>
<reference evidence="11" key="2">
    <citation type="submission" date="2020-11" db="EMBL/GenBank/DDBJ databases">
        <authorList>
            <consortium name="DOE Joint Genome Institute"/>
            <person name="Kuo A."/>
            <person name="Miyauchi S."/>
            <person name="Kiss E."/>
            <person name="Drula E."/>
            <person name="Kohler A."/>
            <person name="Sanchez-Garcia M."/>
            <person name="Andreopoulos B."/>
            <person name="Barry K.W."/>
            <person name="Bonito G."/>
            <person name="Buee M."/>
            <person name="Carver A."/>
            <person name="Chen C."/>
            <person name="Cichocki N."/>
            <person name="Clum A."/>
            <person name="Culley D."/>
            <person name="Crous P.W."/>
            <person name="Fauchery L."/>
            <person name="Girlanda M."/>
            <person name="Hayes R."/>
            <person name="Keri Z."/>
            <person name="Labutti K."/>
            <person name="Lipzen A."/>
            <person name="Lombard V."/>
            <person name="Magnuson J."/>
            <person name="Maillard F."/>
            <person name="Morin E."/>
            <person name="Murat C."/>
            <person name="Nolan M."/>
            <person name="Ohm R."/>
            <person name="Pangilinan J."/>
            <person name="Pereira M."/>
            <person name="Perotto S."/>
            <person name="Peter M."/>
            <person name="Riley R."/>
            <person name="Sitrit Y."/>
            <person name="Stielow B."/>
            <person name="Szollosi G."/>
            <person name="Zifcakova L."/>
            <person name="Stursova M."/>
            <person name="Spatafora J.W."/>
            <person name="Tedersoo L."/>
            <person name="Vaario L.-M."/>
            <person name="Yamada A."/>
            <person name="Yan M."/>
            <person name="Wang P."/>
            <person name="Xu J."/>
            <person name="Bruns T."/>
            <person name="Baldrian P."/>
            <person name="Vilgalys R."/>
            <person name="Henrissat B."/>
            <person name="Grigoriev I.V."/>
            <person name="Hibbett D."/>
            <person name="Nagy L.G."/>
            <person name="Martin F.M."/>
        </authorList>
    </citation>
    <scope>NUCLEOTIDE SEQUENCE</scope>
    <source>
        <strain evidence="11">UH-Tt-Lm1</strain>
    </source>
</reference>
<organism evidence="11 12">
    <name type="scientific">Thelephora terrestris</name>
    <dbReference type="NCBI Taxonomy" id="56493"/>
    <lineage>
        <taxon>Eukaryota</taxon>
        <taxon>Fungi</taxon>
        <taxon>Dikarya</taxon>
        <taxon>Basidiomycota</taxon>
        <taxon>Agaricomycotina</taxon>
        <taxon>Agaricomycetes</taxon>
        <taxon>Thelephorales</taxon>
        <taxon>Thelephoraceae</taxon>
        <taxon>Thelephora</taxon>
    </lineage>
</organism>
<evidence type="ECO:0000256" key="3">
    <source>
        <dbReference type="ARBA" id="ARBA00010394"/>
    </source>
</evidence>
<evidence type="ECO:0000256" key="7">
    <source>
        <dbReference type="ARBA" id="ARBA00022927"/>
    </source>
</evidence>
<dbReference type="AlphaFoldDB" id="A0A9P6HHA8"/>
<dbReference type="Gene3D" id="3.40.50.300">
    <property type="entry name" value="P-loop containing nucleotide triphosphate hydrolases"/>
    <property type="match status" value="1"/>
</dbReference>
<dbReference type="SMART" id="SM00028">
    <property type="entry name" value="TPR"/>
    <property type="match status" value="3"/>
</dbReference>
<dbReference type="InterPro" id="IPR032413">
    <property type="entry name" value="Arm_3"/>
</dbReference>
<feature type="repeat" description="ARM" evidence="8">
    <location>
        <begin position="811"/>
        <end position="839"/>
    </location>
</feature>
<comment type="caution">
    <text evidence="11">The sequence shown here is derived from an EMBL/GenBank/DDBJ whole genome shotgun (WGS) entry which is preliminary data.</text>
</comment>
<reference evidence="11" key="1">
    <citation type="journal article" date="2020" name="Nat. Commun.">
        <title>Large-scale genome sequencing of mycorrhizal fungi provides insights into the early evolution of symbiotic traits.</title>
        <authorList>
            <person name="Miyauchi S."/>
            <person name="Kiss E."/>
            <person name="Kuo A."/>
            <person name="Drula E."/>
            <person name="Kohler A."/>
            <person name="Sanchez-Garcia M."/>
            <person name="Morin E."/>
            <person name="Andreopoulos B."/>
            <person name="Barry K.W."/>
            <person name="Bonito G."/>
            <person name="Buee M."/>
            <person name="Carver A."/>
            <person name="Chen C."/>
            <person name="Cichocki N."/>
            <person name="Clum A."/>
            <person name="Culley D."/>
            <person name="Crous P.W."/>
            <person name="Fauchery L."/>
            <person name="Girlanda M."/>
            <person name="Hayes R.D."/>
            <person name="Keri Z."/>
            <person name="LaButti K."/>
            <person name="Lipzen A."/>
            <person name="Lombard V."/>
            <person name="Magnuson J."/>
            <person name="Maillard F."/>
            <person name="Murat C."/>
            <person name="Nolan M."/>
            <person name="Ohm R.A."/>
            <person name="Pangilinan J."/>
            <person name="Pereira M.F."/>
            <person name="Perotto S."/>
            <person name="Peter M."/>
            <person name="Pfister S."/>
            <person name="Riley R."/>
            <person name="Sitrit Y."/>
            <person name="Stielow J.B."/>
            <person name="Szollosi G."/>
            <person name="Zifcakova L."/>
            <person name="Stursova M."/>
            <person name="Spatafora J.W."/>
            <person name="Tedersoo L."/>
            <person name="Vaario L.M."/>
            <person name="Yamada A."/>
            <person name="Yan M."/>
            <person name="Wang P."/>
            <person name="Xu J."/>
            <person name="Bruns T."/>
            <person name="Baldrian P."/>
            <person name="Vilgalys R."/>
            <person name="Dunand C."/>
            <person name="Henrissat B."/>
            <person name="Grigoriev I.V."/>
            <person name="Hibbett D."/>
            <person name="Nagy L.G."/>
            <person name="Martin F.M."/>
        </authorList>
    </citation>
    <scope>NUCLEOTIDE SEQUENCE</scope>
    <source>
        <strain evidence="11">UH-Tt-Lm1</strain>
    </source>
</reference>
<dbReference type="InterPro" id="IPR027417">
    <property type="entry name" value="P-loop_NTPase"/>
</dbReference>
<dbReference type="Pfam" id="PF00514">
    <property type="entry name" value="Arm"/>
    <property type="match status" value="6"/>
</dbReference>
<name>A0A9P6HHA8_9AGAM</name>
<dbReference type="PROSITE" id="PS50176">
    <property type="entry name" value="ARM_REPEAT"/>
    <property type="match status" value="2"/>
</dbReference>
<dbReference type="FunFam" id="1.25.10.10:FF:000021">
    <property type="entry name" value="Importin subunit alpha"/>
    <property type="match status" value="1"/>
</dbReference>
<proteinExistence type="inferred from homology"/>
<dbReference type="SUPFAM" id="SSF48371">
    <property type="entry name" value="ARM repeat"/>
    <property type="match status" value="1"/>
</dbReference>
<comment type="similarity">
    <text evidence="3">Belongs to the importin alpha family.</text>
</comment>
<dbReference type="SUPFAM" id="SSF52540">
    <property type="entry name" value="P-loop containing nucleoside triphosphate hydrolases"/>
    <property type="match status" value="1"/>
</dbReference>
<evidence type="ECO:0000256" key="4">
    <source>
        <dbReference type="ARBA" id="ARBA00020768"/>
    </source>
</evidence>
<dbReference type="SUPFAM" id="SSF48452">
    <property type="entry name" value="TPR-like"/>
    <property type="match status" value="1"/>
</dbReference>
<dbReference type="InterPro" id="IPR016024">
    <property type="entry name" value="ARM-type_fold"/>
</dbReference>
<dbReference type="GO" id="GO:0006606">
    <property type="term" value="P:protein import into nucleus"/>
    <property type="evidence" value="ECO:0007669"/>
    <property type="project" value="UniProtKB-ARBA"/>
</dbReference>
<protein>
    <recommendedName>
        <fullName evidence="4">Protein unc-45 homolog B</fullName>
    </recommendedName>
</protein>